<evidence type="ECO:0000313" key="8">
    <source>
        <dbReference type="EMBL" id="RVW47243.1"/>
    </source>
</evidence>
<dbReference type="Proteomes" id="UP000288805">
    <property type="component" value="Unassembled WGS sequence"/>
</dbReference>
<comment type="subcellular location">
    <subcellularLocation>
        <location evidence="1 6">Membrane</location>
        <topology evidence="1 6">Multi-pass membrane protein</topology>
    </subcellularLocation>
</comment>
<evidence type="ECO:0000256" key="4">
    <source>
        <dbReference type="ARBA" id="ARBA00022989"/>
    </source>
</evidence>
<comment type="caution">
    <text evidence="8">The sequence shown here is derived from an EMBL/GenBank/DDBJ whole genome shotgun (WGS) entry which is preliminary data.</text>
</comment>
<feature type="transmembrane region" description="Helical" evidence="6">
    <location>
        <begin position="243"/>
        <end position="265"/>
    </location>
</feature>
<protein>
    <recommendedName>
        <fullName evidence="6">WAT1-related protein</fullName>
    </recommendedName>
</protein>
<evidence type="ECO:0000313" key="9">
    <source>
        <dbReference type="Proteomes" id="UP000288805"/>
    </source>
</evidence>
<dbReference type="GO" id="GO:0022857">
    <property type="term" value="F:transmembrane transporter activity"/>
    <property type="evidence" value="ECO:0007669"/>
    <property type="project" value="InterPro"/>
</dbReference>
<evidence type="ECO:0000256" key="6">
    <source>
        <dbReference type="RuleBase" id="RU363077"/>
    </source>
</evidence>
<evidence type="ECO:0000256" key="2">
    <source>
        <dbReference type="ARBA" id="ARBA00007635"/>
    </source>
</evidence>
<dbReference type="InterPro" id="IPR000620">
    <property type="entry name" value="EamA_dom"/>
</dbReference>
<dbReference type="GO" id="GO:0016020">
    <property type="term" value="C:membrane"/>
    <property type="evidence" value="ECO:0007669"/>
    <property type="project" value="UniProtKB-SubCell"/>
</dbReference>
<gene>
    <name evidence="8" type="primary">VvCHDh000274_1</name>
    <name evidence="8" type="ORF">CK203_070158</name>
</gene>
<proteinExistence type="inferred from homology"/>
<dbReference type="AlphaFoldDB" id="A0A438EHP0"/>
<feature type="transmembrane region" description="Helical" evidence="6">
    <location>
        <begin position="272"/>
        <end position="293"/>
    </location>
</feature>
<keyword evidence="4 6" id="KW-1133">Transmembrane helix</keyword>
<feature type="transmembrane region" description="Helical" evidence="6">
    <location>
        <begin position="7"/>
        <end position="25"/>
    </location>
</feature>
<keyword evidence="3 6" id="KW-0812">Transmembrane</keyword>
<evidence type="ECO:0000256" key="1">
    <source>
        <dbReference type="ARBA" id="ARBA00004141"/>
    </source>
</evidence>
<evidence type="ECO:0000259" key="7">
    <source>
        <dbReference type="Pfam" id="PF00892"/>
    </source>
</evidence>
<feature type="domain" description="EamA" evidence="7">
    <location>
        <begin position="15"/>
        <end position="147"/>
    </location>
</feature>
<dbReference type="InterPro" id="IPR030184">
    <property type="entry name" value="WAT1-related"/>
</dbReference>
<sequence>MGMKGAAAYAGMVMAEFAQVGLMIASKAAILSGMPNLVFILYSNTLASLILLPSCLLFHRSPRPQLTFSLLSGFFLLALLGFFAQIFGYAGIQYSSATLGTAMLNLVPGFTFILAIIFRMERLDWRGSSIAKSMGTVVSIAGAFIVTFYKGSPILMTPSPSNFPDQLFLSQQSNWVSGGLLLAADCVMSSAWLILQASILKKYPAELIINFYYCFFVAIQSAAASLIMERGPGAWSLKPSTRFIAVMYSGVFGYVFQVGAITWCVHQKGPVFVAMFKPVGIVVAVAMGVIFLGDTFYMGRRYQSLLYFKFVQLIGATVIVIGFYSVMWGKAKEEKIDEDIGVRSLESTSQKAPLLQNYIEGLLLIGKSNGPDQCWKMA</sequence>
<dbReference type="InterPro" id="IPR037185">
    <property type="entry name" value="EmrE-like"/>
</dbReference>
<feature type="transmembrane region" description="Helical" evidence="6">
    <location>
        <begin position="207"/>
        <end position="228"/>
    </location>
</feature>
<dbReference type="Pfam" id="PF00892">
    <property type="entry name" value="EamA"/>
    <property type="match status" value="1"/>
</dbReference>
<feature type="transmembrane region" description="Helical" evidence="6">
    <location>
        <begin position="37"/>
        <end position="58"/>
    </location>
</feature>
<keyword evidence="5 6" id="KW-0472">Membrane</keyword>
<feature type="transmembrane region" description="Helical" evidence="6">
    <location>
        <begin position="305"/>
        <end position="326"/>
    </location>
</feature>
<dbReference type="EMBL" id="QGNW01001287">
    <property type="protein sequence ID" value="RVW47243.1"/>
    <property type="molecule type" value="Genomic_DNA"/>
</dbReference>
<evidence type="ECO:0000256" key="3">
    <source>
        <dbReference type="ARBA" id="ARBA00022692"/>
    </source>
</evidence>
<accession>A0A438EHP0</accession>
<feature type="transmembrane region" description="Helical" evidence="6">
    <location>
        <begin position="175"/>
        <end position="195"/>
    </location>
</feature>
<comment type="similarity">
    <text evidence="2 6">Belongs to the drug/metabolite transporter (DMT) superfamily. Plant drug/metabolite exporter (P-DME) (TC 2.A.7.4) family.</text>
</comment>
<name>A0A438EHP0_VITVI</name>
<feature type="transmembrane region" description="Helical" evidence="6">
    <location>
        <begin position="130"/>
        <end position="149"/>
    </location>
</feature>
<organism evidence="8 9">
    <name type="scientific">Vitis vinifera</name>
    <name type="common">Grape</name>
    <dbReference type="NCBI Taxonomy" id="29760"/>
    <lineage>
        <taxon>Eukaryota</taxon>
        <taxon>Viridiplantae</taxon>
        <taxon>Streptophyta</taxon>
        <taxon>Embryophyta</taxon>
        <taxon>Tracheophyta</taxon>
        <taxon>Spermatophyta</taxon>
        <taxon>Magnoliopsida</taxon>
        <taxon>eudicotyledons</taxon>
        <taxon>Gunneridae</taxon>
        <taxon>Pentapetalae</taxon>
        <taxon>rosids</taxon>
        <taxon>Vitales</taxon>
        <taxon>Vitaceae</taxon>
        <taxon>Viteae</taxon>
        <taxon>Vitis</taxon>
    </lineage>
</organism>
<reference evidence="8 9" key="1">
    <citation type="journal article" date="2018" name="PLoS Genet.">
        <title>Population sequencing reveals clonal diversity and ancestral inbreeding in the grapevine cultivar Chardonnay.</title>
        <authorList>
            <person name="Roach M.J."/>
            <person name="Johnson D.L."/>
            <person name="Bohlmann J."/>
            <person name="van Vuuren H.J."/>
            <person name="Jones S.J."/>
            <person name="Pretorius I.S."/>
            <person name="Schmidt S.A."/>
            <person name="Borneman A.R."/>
        </authorList>
    </citation>
    <scope>NUCLEOTIDE SEQUENCE [LARGE SCALE GENOMIC DNA]</scope>
    <source>
        <strain evidence="9">cv. Chardonnay</strain>
        <tissue evidence="8">Leaf</tissue>
    </source>
</reference>
<dbReference type="PANTHER" id="PTHR31218">
    <property type="entry name" value="WAT1-RELATED PROTEIN"/>
    <property type="match status" value="1"/>
</dbReference>
<evidence type="ECO:0000256" key="5">
    <source>
        <dbReference type="ARBA" id="ARBA00023136"/>
    </source>
</evidence>
<dbReference type="SUPFAM" id="SSF103481">
    <property type="entry name" value="Multidrug resistance efflux transporter EmrE"/>
    <property type="match status" value="1"/>
</dbReference>
<feature type="transmembrane region" description="Helical" evidence="6">
    <location>
        <begin position="98"/>
        <end position="118"/>
    </location>
</feature>
<feature type="transmembrane region" description="Helical" evidence="6">
    <location>
        <begin position="70"/>
        <end position="92"/>
    </location>
</feature>